<evidence type="ECO:0000313" key="5">
    <source>
        <dbReference type="Proteomes" id="UP000824029"/>
    </source>
</evidence>
<reference evidence="4" key="1">
    <citation type="journal article" date="2021" name="PeerJ">
        <title>Extensive microbial diversity within the chicken gut microbiome revealed by metagenomics and culture.</title>
        <authorList>
            <person name="Gilroy R."/>
            <person name="Ravi A."/>
            <person name="Getino M."/>
            <person name="Pursley I."/>
            <person name="Horton D.L."/>
            <person name="Alikhan N.F."/>
            <person name="Baker D."/>
            <person name="Gharbi K."/>
            <person name="Hall N."/>
            <person name="Watson M."/>
            <person name="Adriaenssens E.M."/>
            <person name="Foster-Nyarko E."/>
            <person name="Jarju S."/>
            <person name="Secka A."/>
            <person name="Antonio M."/>
            <person name="Oren A."/>
            <person name="Chaudhuri R.R."/>
            <person name="La Ragione R."/>
            <person name="Hildebrand F."/>
            <person name="Pallen M.J."/>
        </authorList>
    </citation>
    <scope>NUCLEOTIDE SEQUENCE</scope>
    <source>
        <strain evidence="4">ChiHecolR3B27-1887</strain>
    </source>
</reference>
<reference evidence="4" key="2">
    <citation type="submission" date="2021-04" db="EMBL/GenBank/DDBJ databases">
        <authorList>
            <person name="Gilroy R."/>
        </authorList>
    </citation>
    <scope>NUCLEOTIDE SEQUENCE</scope>
    <source>
        <strain evidence="4">ChiHecolR3B27-1887</strain>
    </source>
</reference>
<dbReference type="EMBL" id="DXBZ01000129">
    <property type="protein sequence ID" value="HIZ18759.1"/>
    <property type="molecule type" value="Genomic_DNA"/>
</dbReference>
<evidence type="ECO:0000256" key="1">
    <source>
        <dbReference type="ARBA" id="ARBA00023125"/>
    </source>
</evidence>
<evidence type="ECO:0000313" key="4">
    <source>
        <dbReference type="EMBL" id="HIZ18759.1"/>
    </source>
</evidence>
<dbReference type="Pfam" id="PF01381">
    <property type="entry name" value="HTH_3"/>
    <property type="match status" value="1"/>
</dbReference>
<gene>
    <name evidence="4" type="ORF">IAA22_06600</name>
</gene>
<dbReference type="AlphaFoldDB" id="A0A9D2DKY0"/>
<accession>A0A9D2DKY0</accession>
<feature type="transmembrane region" description="Helical" evidence="2">
    <location>
        <begin position="92"/>
        <end position="113"/>
    </location>
</feature>
<dbReference type="SUPFAM" id="SSF47413">
    <property type="entry name" value="lambda repressor-like DNA-binding domains"/>
    <property type="match status" value="1"/>
</dbReference>
<dbReference type="PANTHER" id="PTHR46558:SF4">
    <property type="entry name" value="DNA-BIDING PHAGE PROTEIN"/>
    <property type="match status" value="1"/>
</dbReference>
<keyword evidence="2" id="KW-0472">Membrane</keyword>
<dbReference type="GO" id="GO:0003677">
    <property type="term" value="F:DNA binding"/>
    <property type="evidence" value="ECO:0007669"/>
    <property type="project" value="UniProtKB-KW"/>
</dbReference>
<dbReference type="CDD" id="cd00093">
    <property type="entry name" value="HTH_XRE"/>
    <property type="match status" value="1"/>
</dbReference>
<feature type="domain" description="HTH cro/C1-type" evidence="3">
    <location>
        <begin position="16"/>
        <end position="70"/>
    </location>
</feature>
<keyword evidence="2" id="KW-0812">Transmembrane</keyword>
<dbReference type="Proteomes" id="UP000824029">
    <property type="component" value="Unassembled WGS sequence"/>
</dbReference>
<dbReference type="PANTHER" id="PTHR46558">
    <property type="entry name" value="TRACRIPTIONAL REGULATORY PROTEIN-RELATED-RELATED"/>
    <property type="match status" value="1"/>
</dbReference>
<dbReference type="InterPro" id="IPR001387">
    <property type="entry name" value="Cro/C1-type_HTH"/>
</dbReference>
<comment type="caution">
    <text evidence="4">The sequence shown here is derived from an EMBL/GenBank/DDBJ whole genome shotgun (WGS) entry which is preliminary data.</text>
</comment>
<feature type="transmembrane region" description="Helical" evidence="2">
    <location>
        <begin position="125"/>
        <end position="146"/>
    </location>
</feature>
<protein>
    <submittedName>
        <fullName evidence="4">Helix-turn-helix domain-containing protein</fullName>
    </submittedName>
</protein>
<dbReference type="PROSITE" id="PS50943">
    <property type="entry name" value="HTH_CROC1"/>
    <property type="match status" value="1"/>
</dbReference>
<feature type="transmembrane region" description="Helical" evidence="2">
    <location>
        <begin position="192"/>
        <end position="209"/>
    </location>
</feature>
<name>A0A9D2DKY0_9ACTN</name>
<dbReference type="Gene3D" id="1.10.260.40">
    <property type="entry name" value="lambda repressor-like DNA-binding domains"/>
    <property type="match status" value="1"/>
</dbReference>
<sequence>MGAVQPSAQQLIGARIREHREAAGLSQAELARRVYVSRQTVGNWESGRTLADVQSLVLLARAFGTTVDALIGESDPNAALPTAEDRHALVRLLVTAGLLLGATLALVFASHLISLVRPSDDVTDAVRATLCVAALICEIALLLRALPRLRAFMRSHGLKNASIAASYLEGRDASGAVPNDVLFRCFVPYWKLWLLALIVVAFGAPALLVG</sequence>
<keyword evidence="2" id="KW-1133">Transmembrane helix</keyword>
<organism evidence="4 5">
    <name type="scientific">Candidatus Olsenella stercoravium</name>
    <dbReference type="NCBI Taxonomy" id="2838713"/>
    <lineage>
        <taxon>Bacteria</taxon>
        <taxon>Bacillati</taxon>
        <taxon>Actinomycetota</taxon>
        <taxon>Coriobacteriia</taxon>
        <taxon>Coriobacteriales</taxon>
        <taxon>Atopobiaceae</taxon>
        <taxon>Olsenella</taxon>
    </lineage>
</organism>
<evidence type="ECO:0000256" key="2">
    <source>
        <dbReference type="SAM" id="Phobius"/>
    </source>
</evidence>
<keyword evidence="1" id="KW-0238">DNA-binding</keyword>
<dbReference type="InterPro" id="IPR010982">
    <property type="entry name" value="Lambda_DNA-bd_dom_sf"/>
</dbReference>
<dbReference type="SMART" id="SM00530">
    <property type="entry name" value="HTH_XRE"/>
    <property type="match status" value="1"/>
</dbReference>
<evidence type="ECO:0000259" key="3">
    <source>
        <dbReference type="PROSITE" id="PS50943"/>
    </source>
</evidence>
<proteinExistence type="predicted"/>